<accession>A0AAE1P234</accession>
<keyword evidence="2" id="KW-1185">Reference proteome</keyword>
<dbReference type="Proteomes" id="UP001292094">
    <property type="component" value="Unassembled WGS sequence"/>
</dbReference>
<comment type="caution">
    <text evidence="1">The sequence shown here is derived from an EMBL/GenBank/DDBJ whole genome shotgun (WGS) entry which is preliminary data.</text>
</comment>
<proteinExistence type="predicted"/>
<protein>
    <submittedName>
        <fullName evidence="1">Uncharacterized protein</fullName>
    </submittedName>
</protein>
<dbReference type="EMBL" id="JAWZYT010003128">
    <property type="protein sequence ID" value="KAK4300053.1"/>
    <property type="molecule type" value="Genomic_DNA"/>
</dbReference>
<evidence type="ECO:0000313" key="1">
    <source>
        <dbReference type="EMBL" id="KAK4300053.1"/>
    </source>
</evidence>
<reference evidence="1" key="1">
    <citation type="submission" date="2023-11" db="EMBL/GenBank/DDBJ databases">
        <title>Genome assemblies of two species of porcelain crab, Petrolisthes cinctipes and Petrolisthes manimaculis (Anomura: Porcellanidae).</title>
        <authorList>
            <person name="Angst P."/>
        </authorList>
    </citation>
    <scope>NUCLEOTIDE SEQUENCE</scope>
    <source>
        <strain evidence="1">PB745_02</strain>
        <tissue evidence="1">Gill</tissue>
    </source>
</reference>
<gene>
    <name evidence="1" type="ORF">Pmani_027719</name>
</gene>
<evidence type="ECO:0000313" key="2">
    <source>
        <dbReference type="Proteomes" id="UP001292094"/>
    </source>
</evidence>
<name>A0AAE1P234_9EUCA</name>
<dbReference type="AlphaFoldDB" id="A0AAE1P234"/>
<sequence length="70" mass="7977">MGEVVGAFTYTQTFAGAVTPNVLLWVFTGAGWNQRHYPVGHTKARWDNSLTNTTQLRQSLRFFSPGVRWF</sequence>
<organism evidence="1 2">
    <name type="scientific">Petrolisthes manimaculis</name>
    <dbReference type="NCBI Taxonomy" id="1843537"/>
    <lineage>
        <taxon>Eukaryota</taxon>
        <taxon>Metazoa</taxon>
        <taxon>Ecdysozoa</taxon>
        <taxon>Arthropoda</taxon>
        <taxon>Crustacea</taxon>
        <taxon>Multicrustacea</taxon>
        <taxon>Malacostraca</taxon>
        <taxon>Eumalacostraca</taxon>
        <taxon>Eucarida</taxon>
        <taxon>Decapoda</taxon>
        <taxon>Pleocyemata</taxon>
        <taxon>Anomura</taxon>
        <taxon>Galatheoidea</taxon>
        <taxon>Porcellanidae</taxon>
        <taxon>Petrolisthes</taxon>
    </lineage>
</organism>